<dbReference type="EMBL" id="BAAAHP010000260">
    <property type="protein sequence ID" value="GAA0904133.1"/>
    <property type="molecule type" value="Genomic_DNA"/>
</dbReference>
<name>A0ABN1NEH4_9PSEU</name>
<dbReference type="InterPro" id="IPR005119">
    <property type="entry name" value="LysR_subst-bd"/>
</dbReference>
<dbReference type="InterPro" id="IPR036390">
    <property type="entry name" value="WH_DNA-bd_sf"/>
</dbReference>
<dbReference type="InterPro" id="IPR036388">
    <property type="entry name" value="WH-like_DNA-bd_sf"/>
</dbReference>
<evidence type="ECO:0000256" key="1">
    <source>
        <dbReference type="ARBA" id="ARBA00009437"/>
    </source>
</evidence>
<dbReference type="Gene3D" id="3.40.190.10">
    <property type="entry name" value="Periplasmic binding protein-like II"/>
    <property type="match status" value="2"/>
</dbReference>
<dbReference type="SUPFAM" id="SSF46785">
    <property type="entry name" value="Winged helix' DNA-binding domain"/>
    <property type="match status" value="1"/>
</dbReference>
<dbReference type="PANTHER" id="PTHR30346">
    <property type="entry name" value="TRANSCRIPTIONAL DUAL REGULATOR HCAR-RELATED"/>
    <property type="match status" value="1"/>
</dbReference>
<keyword evidence="7" id="KW-1185">Reference proteome</keyword>
<organism evidence="6 7">
    <name type="scientific">Pseudonocardia zijingensis</name>
    <dbReference type="NCBI Taxonomy" id="153376"/>
    <lineage>
        <taxon>Bacteria</taxon>
        <taxon>Bacillati</taxon>
        <taxon>Actinomycetota</taxon>
        <taxon>Actinomycetes</taxon>
        <taxon>Pseudonocardiales</taxon>
        <taxon>Pseudonocardiaceae</taxon>
        <taxon>Pseudonocardia</taxon>
    </lineage>
</organism>
<gene>
    <name evidence="6" type="ORF">GCM10009559_71950</name>
</gene>
<keyword evidence="3" id="KW-0238">DNA-binding</keyword>
<evidence type="ECO:0000313" key="7">
    <source>
        <dbReference type="Proteomes" id="UP001499967"/>
    </source>
</evidence>
<protein>
    <submittedName>
        <fullName evidence="6">LysR family transcriptional regulator</fullName>
    </submittedName>
</protein>
<dbReference type="PROSITE" id="PS50931">
    <property type="entry name" value="HTH_LYSR"/>
    <property type="match status" value="1"/>
</dbReference>
<comment type="caution">
    <text evidence="6">The sequence shown here is derived from an EMBL/GenBank/DDBJ whole genome shotgun (WGS) entry which is preliminary data.</text>
</comment>
<accession>A0ABN1NEH4</accession>
<evidence type="ECO:0000259" key="5">
    <source>
        <dbReference type="PROSITE" id="PS50931"/>
    </source>
</evidence>
<dbReference type="Gene3D" id="1.10.10.10">
    <property type="entry name" value="Winged helix-like DNA-binding domain superfamily/Winged helix DNA-binding domain"/>
    <property type="match status" value="1"/>
</dbReference>
<feature type="domain" description="HTH lysR-type" evidence="5">
    <location>
        <begin position="1"/>
        <end position="58"/>
    </location>
</feature>
<proteinExistence type="inferred from homology"/>
<evidence type="ECO:0000256" key="3">
    <source>
        <dbReference type="ARBA" id="ARBA00023125"/>
    </source>
</evidence>
<dbReference type="SUPFAM" id="SSF53850">
    <property type="entry name" value="Periplasmic binding protein-like II"/>
    <property type="match status" value="1"/>
</dbReference>
<evidence type="ECO:0000256" key="4">
    <source>
        <dbReference type="ARBA" id="ARBA00023163"/>
    </source>
</evidence>
<dbReference type="Proteomes" id="UP001499967">
    <property type="component" value="Unassembled WGS sequence"/>
</dbReference>
<dbReference type="PANTHER" id="PTHR30346:SF0">
    <property type="entry name" value="HCA OPERON TRANSCRIPTIONAL ACTIVATOR HCAR"/>
    <property type="match status" value="1"/>
</dbReference>
<evidence type="ECO:0000313" key="6">
    <source>
        <dbReference type="EMBL" id="GAA0904133.1"/>
    </source>
</evidence>
<dbReference type="RefSeq" id="WP_343946271.1">
    <property type="nucleotide sequence ID" value="NZ_BAAAHP010000260.1"/>
</dbReference>
<reference evidence="6 7" key="1">
    <citation type="journal article" date="2019" name="Int. J. Syst. Evol. Microbiol.">
        <title>The Global Catalogue of Microorganisms (GCM) 10K type strain sequencing project: providing services to taxonomists for standard genome sequencing and annotation.</title>
        <authorList>
            <consortium name="The Broad Institute Genomics Platform"/>
            <consortium name="The Broad Institute Genome Sequencing Center for Infectious Disease"/>
            <person name="Wu L."/>
            <person name="Ma J."/>
        </authorList>
    </citation>
    <scope>NUCLEOTIDE SEQUENCE [LARGE SCALE GENOMIC DNA]</scope>
    <source>
        <strain evidence="6 7">JCM 11117</strain>
    </source>
</reference>
<evidence type="ECO:0000256" key="2">
    <source>
        <dbReference type="ARBA" id="ARBA00023015"/>
    </source>
</evidence>
<sequence>MDVRSLRYALTLADELHFGRAARAHYIAPQPFGRRIQQLERELGTKLFERTSRRVALTPAGERFLPRARRVLAQLDDLMRTAEGDHGEPVLRVGVLGFGLADRWPTTRALLARYRPDLGFSYVELDWETQYDAVRTGEVDVAVVHDVGGAGDLVVEQVTATERCAAVPVESDLAAADHLTESDVADCPRVMPVGQPGLAEWGGGETARGGVAVRSPANLAAAVATTGRIGFHAEPASRYFPHPGVRYVPLEGPRAVAAIATRPRDRRDSVVAFRTAVLAGATVEGLAGADGAGREPR</sequence>
<dbReference type="Pfam" id="PF00126">
    <property type="entry name" value="HTH_1"/>
    <property type="match status" value="1"/>
</dbReference>
<dbReference type="InterPro" id="IPR000847">
    <property type="entry name" value="LysR_HTH_N"/>
</dbReference>
<keyword evidence="4" id="KW-0804">Transcription</keyword>
<comment type="similarity">
    <text evidence="1">Belongs to the LysR transcriptional regulatory family.</text>
</comment>
<keyword evidence="2" id="KW-0805">Transcription regulation</keyword>
<dbReference type="Pfam" id="PF03466">
    <property type="entry name" value="LysR_substrate"/>
    <property type="match status" value="1"/>
</dbReference>